<evidence type="ECO:0000256" key="4">
    <source>
        <dbReference type="PROSITE-ProRule" id="PRU00228"/>
    </source>
</evidence>
<organism evidence="6 8">
    <name type="scientific">Rotaria magnacalcarata</name>
    <dbReference type="NCBI Taxonomy" id="392030"/>
    <lineage>
        <taxon>Eukaryota</taxon>
        <taxon>Metazoa</taxon>
        <taxon>Spiralia</taxon>
        <taxon>Gnathifera</taxon>
        <taxon>Rotifera</taxon>
        <taxon>Eurotatoria</taxon>
        <taxon>Bdelloidea</taxon>
        <taxon>Philodinida</taxon>
        <taxon>Philodinidae</taxon>
        <taxon>Rotaria</taxon>
    </lineage>
</organism>
<dbReference type="EMBL" id="CAJOBJ010112684">
    <property type="protein sequence ID" value="CAF4638694.1"/>
    <property type="molecule type" value="Genomic_DNA"/>
</dbReference>
<sequence>MVSTTRQVDQVSSHDVLCDVCRCCPIIGVRYKCTVCDDYDLCSKCVNSNPNQKG</sequence>
<dbReference type="PANTHER" id="PTHR15090:SF8">
    <property type="entry name" value="ZZ-TYPE ZINC FINGER-CONTAINING PROTEIN"/>
    <property type="match status" value="1"/>
</dbReference>
<dbReference type="InterPro" id="IPR052260">
    <property type="entry name" value="Autophagy_Rcpt_SigReg"/>
</dbReference>
<feature type="domain" description="ZZ-type" evidence="5">
    <location>
        <begin position="13"/>
        <end position="54"/>
    </location>
</feature>
<gene>
    <name evidence="6" type="ORF">BYL167_LOCUS37864</name>
    <name evidence="7" type="ORF">GIL414_LOCUS40532</name>
</gene>
<evidence type="ECO:0000256" key="3">
    <source>
        <dbReference type="ARBA" id="ARBA00022833"/>
    </source>
</evidence>
<dbReference type="PROSITE" id="PS01357">
    <property type="entry name" value="ZF_ZZ_1"/>
    <property type="match status" value="1"/>
</dbReference>
<dbReference type="SUPFAM" id="SSF57850">
    <property type="entry name" value="RING/U-box"/>
    <property type="match status" value="1"/>
</dbReference>
<protein>
    <recommendedName>
        <fullName evidence="5">ZZ-type domain-containing protein</fullName>
    </recommendedName>
</protein>
<feature type="non-terminal residue" evidence="6">
    <location>
        <position position="54"/>
    </location>
</feature>
<evidence type="ECO:0000259" key="5">
    <source>
        <dbReference type="PROSITE" id="PS50135"/>
    </source>
</evidence>
<dbReference type="InterPro" id="IPR000433">
    <property type="entry name" value="Znf_ZZ"/>
</dbReference>
<evidence type="ECO:0000256" key="1">
    <source>
        <dbReference type="ARBA" id="ARBA00022723"/>
    </source>
</evidence>
<dbReference type="Proteomes" id="UP000681720">
    <property type="component" value="Unassembled WGS sequence"/>
</dbReference>
<dbReference type="SMART" id="SM00291">
    <property type="entry name" value="ZnF_ZZ"/>
    <property type="match status" value="1"/>
</dbReference>
<evidence type="ECO:0000256" key="2">
    <source>
        <dbReference type="ARBA" id="ARBA00022771"/>
    </source>
</evidence>
<dbReference type="PROSITE" id="PS50135">
    <property type="entry name" value="ZF_ZZ_2"/>
    <property type="match status" value="1"/>
</dbReference>
<dbReference type="PANTHER" id="PTHR15090">
    <property type="entry name" value="SEQUESTOSOME 1-RELATED"/>
    <property type="match status" value="1"/>
</dbReference>
<evidence type="ECO:0000313" key="8">
    <source>
        <dbReference type="Proteomes" id="UP000681967"/>
    </source>
</evidence>
<dbReference type="EMBL" id="CAJOBH010086830">
    <property type="protein sequence ID" value="CAF4545066.1"/>
    <property type="molecule type" value="Genomic_DNA"/>
</dbReference>
<evidence type="ECO:0000313" key="6">
    <source>
        <dbReference type="EMBL" id="CAF4545066.1"/>
    </source>
</evidence>
<dbReference type="InterPro" id="IPR043145">
    <property type="entry name" value="Znf_ZZ_sf"/>
</dbReference>
<proteinExistence type="predicted"/>
<comment type="caution">
    <text evidence="6">The sequence shown here is derived from an EMBL/GenBank/DDBJ whole genome shotgun (WGS) entry which is preliminary data.</text>
</comment>
<keyword evidence="2 4" id="KW-0863">Zinc-finger</keyword>
<dbReference type="AlphaFoldDB" id="A0A8S2YEU8"/>
<dbReference type="Gene3D" id="3.30.60.90">
    <property type="match status" value="1"/>
</dbReference>
<dbReference type="GO" id="GO:0008270">
    <property type="term" value="F:zinc ion binding"/>
    <property type="evidence" value="ECO:0007669"/>
    <property type="project" value="UniProtKB-KW"/>
</dbReference>
<dbReference type="Proteomes" id="UP000681967">
    <property type="component" value="Unassembled WGS sequence"/>
</dbReference>
<dbReference type="Pfam" id="PF00569">
    <property type="entry name" value="ZZ"/>
    <property type="match status" value="1"/>
</dbReference>
<name>A0A8S2YEU8_9BILA</name>
<accession>A0A8S2YEU8</accession>
<keyword evidence="1" id="KW-0479">Metal-binding</keyword>
<keyword evidence="3" id="KW-0862">Zinc</keyword>
<reference evidence="6" key="1">
    <citation type="submission" date="2021-02" db="EMBL/GenBank/DDBJ databases">
        <authorList>
            <person name="Nowell W R."/>
        </authorList>
    </citation>
    <scope>NUCLEOTIDE SEQUENCE</scope>
</reference>
<evidence type="ECO:0000313" key="7">
    <source>
        <dbReference type="EMBL" id="CAF4638694.1"/>
    </source>
</evidence>